<organism evidence="3 4">
    <name type="scientific">Kwoniella europaea PYCC6329</name>
    <dbReference type="NCBI Taxonomy" id="1423913"/>
    <lineage>
        <taxon>Eukaryota</taxon>
        <taxon>Fungi</taxon>
        <taxon>Dikarya</taxon>
        <taxon>Basidiomycota</taxon>
        <taxon>Agaricomycotina</taxon>
        <taxon>Tremellomycetes</taxon>
        <taxon>Tremellales</taxon>
        <taxon>Cryptococcaceae</taxon>
        <taxon>Kwoniella</taxon>
    </lineage>
</organism>
<evidence type="ECO:0000313" key="3">
    <source>
        <dbReference type="EMBL" id="WWD10129.1"/>
    </source>
</evidence>
<evidence type="ECO:0000256" key="1">
    <source>
        <dbReference type="SAM" id="MobiDB-lite"/>
    </source>
</evidence>
<evidence type="ECO:0000256" key="2">
    <source>
        <dbReference type="SAM" id="Phobius"/>
    </source>
</evidence>
<feature type="transmembrane region" description="Helical" evidence="2">
    <location>
        <begin position="5"/>
        <end position="23"/>
    </location>
</feature>
<keyword evidence="2" id="KW-1133">Transmembrane helix</keyword>
<keyword evidence="4" id="KW-1185">Reference proteome</keyword>
<reference evidence="3 4" key="1">
    <citation type="submission" date="2024-01" db="EMBL/GenBank/DDBJ databases">
        <title>Comparative genomics of Cryptococcus and Kwoniella reveals pathogenesis evolution and contrasting modes of karyotype evolution via chromosome fusion or intercentromeric recombination.</title>
        <authorList>
            <person name="Coelho M.A."/>
            <person name="David-Palma M."/>
            <person name="Shea T."/>
            <person name="Bowers K."/>
            <person name="McGinley-Smith S."/>
            <person name="Mohammad A.W."/>
            <person name="Gnirke A."/>
            <person name="Yurkov A.M."/>
            <person name="Nowrousian M."/>
            <person name="Sun S."/>
            <person name="Cuomo C.A."/>
            <person name="Heitman J."/>
        </authorList>
    </citation>
    <scope>NUCLEOTIDE SEQUENCE [LARGE SCALE GENOMIC DNA]</scope>
    <source>
        <strain evidence="3 4">PYCC6329</strain>
    </source>
</reference>
<sequence length="353" mass="40315">MAQLILFISLFAAIVIFIVYLYAPVEFQLALFISTIGTFIIEIVKSPRNMDIRKVCSTIHASIIANSIDELQNCESSRELIHARRSHETNGTSLKNHSIKNFMECTVSPRYMQHREQCWFDVETKFPDHHIPPSPQQKESTCEYAIFQDLPVEDESNTEANGIQRRNAMKVRIPSDIFDQPTASVATPGGDWIHVPVQFNQESEDKFLQYLKKGLPEEETGYKTYVHYIKSETPLRSSTGQSSASWSYMIDISTQTTLVGSATSPSRFVTSPSSYTPHAKRSFSLPLSVRQKSDEREIRDDGDALELSRRLTRVNEDVRAEKEEQKLKGARETSRLKRDMEKLGGGKPEYWRP</sequence>
<feature type="region of interest" description="Disordered" evidence="1">
    <location>
        <begin position="314"/>
        <end position="353"/>
    </location>
</feature>
<dbReference type="RefSeq" id="XP_066088096.1">
    <property type="nucleotide sequence ID" value="XM_066231999.1"/>
</dbReference>
<dbReference type="EMBL" id="CP144091">
    <property type="protein sequence ID" value="WWD10129.1"/>
    <property type="molecule type" value="Genomic_DNA"/>
</dbReference>
<evidence type="ECO:0000313" key="4">
    <source>
        <dbReference type="Proteomes" id="UP001358614"/>
    </source>
</evidence>
<protein>
    <submittedName>
        <fullName evidence="3">Uncharacterized protein</fullName>
    </submittedName>
</protein>
<name>A0AAX4KVB8_9TREE</name>
<dbReference type="GeneID" id="91107063"/>
<accession>A0AAX4KVB8</accession>
<keyword evidence="2" id="KW-0472">Membrane</keyword>
<gene>
    <name evidence="3" type="ORF">V865_008262</name>
</gene>
<dbReference type="AlphaFoldDB" id="A0AAX4KVB8"/>
<keyword evidence="2" id="KW-0812">Transmembrane</keyword>
<dbReference type="KEGG" id="ker:91107063"/>
<proteinExistence type="predicted"/>
<dbReference type="Proteomes" id="UP001358614">
    <property type="component" value="Chromosome 3"/>
</dbReference>